<feature type="region of interest" description="Disordered" evidence="1">
    <location>
        <begin position="1"/>
        <end position="21"/>
    </location>
</feature>
<evidence type="ECO:0000256" key="1">
    <source>
        <dbReference type="SAM" id="MobiDB-lite"/>
    </source>
</evidence>
<dbReference type="EMBL" id="GIIL01003273">
    <property type="protein sequence ID" value="NOV46999.1"/>
    <property type="molecule type" value="Transcribed_RNA"/>
</dbReference>
<feature type="region of interest" description="Disordered" evidence="1">
    <location>
        <begin position="284"/>
        <end position="312"/>
    </location>
</feature>
<organism evidence="2">
    <name type="scientific">Xenopsylla cheopis</name>
    <name type="common">Oriental rat flea</name>
    <name type="synonym">Pulex cheopis</name>
    <dbReference type="NCBI Taxonomy" id="163159"/>
    <lineage>
        <taxon>Eukaryota</taxon>
        <taxon>Metazoa</taxon>
        <taxon>Ecdysozoa</taxon>
        <taxon>Arthropoda</taxon>
        <taxon>Hexapoda</taxon>
        <taxon>Insecta</taxon>
        <taxon>Pterygota</taxon>
        <taxon>Neoptera</taxon>
        <taxon>Endopterygota</taxon>
        <taxon>Siphonaptera</taxon>
        <taxon>Pulicidae</taxon>
        <taxon>Xenopsyllinae</taxon>
        <taxon>Xenopsylla</taxon>
    </lineage>
</organism>
<evidence type="ECO:0000313" key="2">
    <source>
        <dbReference type="EMBL" id="NOV46999.1"/>
    </source>
</evidence>
<feature type="compositionally biased region" description="Basic and acidic residues" evidence="1">
    <location>
        <begin position="8"/>
        <end position="21"/>
    </location>
</feature>
<dbReference type="Gene3D" id="1.20.120.1250">
    <property type="entry name" value="Sulfhydryl oxidase R596, ORFan domain"/>
    <property type="match status" value="1"/>
</dbReference>
<feature type="compositionally biased region" description="Basic and acidic residues" evidence="1">
    <location>
        <begin position="284"/>
        <end position="301"/>
    </location>
</feature>
<name>A0A6M2DL12_XENCH</name>
<protein>
    <submittedName>
        <fullName evidence="2">Putative microtubule-associated protein 1a isoform x2</fullName>
    </submittedName>
</protein>
<proteinExistence type="predicted"/>
<accession>A0A6M2DL12</accession>
<feature type="region of interest" description="Disordered" evidence="1">
    <location>
        <begin position="79"/>
        <end position="109"/>
    </location>
</feature>
<reference evidence="2" key="1">
    <citation type="submission" date="2020-03" db="EMBL/GenBank/DDBJ databases">
        <title>Transcriptomic Profiling of the Digestive Tract of the Rat Flea, Xenopsylla cheopis, Following Blood Feeding and Infection with Yersinia pestis.</title>
        <authorList>
            <person name="Bland D.M."/>
            <person name="Martens C.A."/>
            <person name="Virtaneva K."/>
            <person name="Kanakabandi K."/>
            <person name="Long D."/>
            <person name="Rosenke R."/>
            <person name="Saturday G.A."/>
            <person name="Hoyt F.H."/>
            <person name="Bruno D.P."/>
            <person name="Ribeiro J.M.C."/>
            <person name="Hinnebusch J."/>
        </authorList>
    </citation>
    <scope>NUCLEOTIDE SEQUENCE</scope>
</reference>
<dbReference type="AlphaFoldDB" id="A0A6M2DL12"/>
<sequence length="312" mass="36173">MAEEAELDMSKDGGDSGYGFKDKAKAEETLKLLETEDDRYQVLTIRGLLGRAKRVLSMTKAEDKKANIQEAMDVFEKWLEENAPKKQTKNDDEDDKTEKNPETVPGLGFKDREKAEESLKILEGRDPDYIKLAVKGLVGRAKRVLNCTKAEDKLNNINEALSIFNKFLDAFESQNLAKNQKSYLTYSIVEVFKPFAEKYEIKNDLIDRFLEAYQDVPNYKHLRTIKEPDSDITWDIIRNRELTKLVEQYKNDDLDLYEMNKEPSKIHVEMIMWAYSPHASDIKKMSEKLEKEQASKRKLAGEEDQDSPKKKK</sequence>
<feature type="compositionally biased region" description="Basic and acidic residues" evidence="1">
    <location>
        <begin position="79"/>
        <end position="101"/>
    </location>
</feature>